<reference evidence="3" key="2">
    <citation type="submission" date="2021-03" db="UniProtKB">
        <authorList>
            <consortium name="EnsemblPlants"/>
        </authorList>
    </citation>
    <scope>IDENTIFICATION</scope>
</reference>
<organism evidence="3 4">
    <name type="scientific">Chenopodium quinoa</name>
    <name type="common">Quinoa</name>
    <dbReference type="NCBI Taxonomy" id="63459"/>
    <lineage>
        <taxon>Eukaryota</taxon>
        <taxon>Viridiplantae</taxon>
        <taxon>Streptophyta</taxon>
        <taxon>Embryophyta</taxon>
        <taxon>Tracheophyta</taxon>
        <taxon>Spermatophyta</taxon>
        <taxon>Magnoliopsida</taxon>
        <taxon>eudicotyledons</taxon>
        <taxon>Gunneridae</taxon>
        <taxon>Pentapetalae</taxon>
        <taxon>Caryophyllales</taxon>
        <taxon>Chenopodiaceae</taxon>
        <taxon>Chenopodioideae</taxon>
        <taxon>Atripliceae</taxon>
        <taxon>Chenopodium</taxon>
    </lineage>
</organism>
<dbReference type="GO" id="GO:0015031">
    <property type="term" value="P:protein transport"/>
    <property type="evidence" value="ECO:0007669"/>
    <property type="project" value="InterPro"/>
</dbReference>
<feature type="compositionally biased region" description="Polar residues" evidence="2">
    <location>
        <begin position="330"/>
        <end position="343"/>
    </location>
</feature>
<evidence type="ECO:0000256" key="1">
    <source>
        <dbReference type="ARBA" id="ARBA00005536"/>
    </source>
</evidence>
<feature type="region of interest" description="Disordered" evidence="2">
    <location>
        <begin position="236"/>
        <end position="269"/>
    </location>
</feature>
<dbReference type="EnsemblPlants" id="AUR62002893-RA">
    <property type="protein sequence ID" value="AUR62002893-RA:cds"/>
    <property type="gene ID" value="AUR62002893"/>
</dbReference>
<dbReference type="PANTHER" id="PTHR12161:SF16">
    <property type="entry name" value="REGULATOR OF VPS4 ACTIVITY IN THE MVB PATHWAY PROTEIN"/>
    <property type="match status" value="1"/>
</dbReference>
<name>A0A803KV35_CHEQI</name>
<comment type="similarity">
    <text evidence="1">Belongs to the IST1 family.</text>
</comment>
<dbReference type="GO" id="GO:0006979">
    <property type="term" value="P:response to oxidative stress"/>
    <property type="evidence" value="ECO:0007669"/>
    <property type="project" value="EnsemblPlants"/>
</dbReference>
<evidence type="ECO:0000313" key="4">
    <source>
        <dbReference type="Proteomes" id="UP000596660"/>
    </source>
</evidence>
<dbReference type="FunFam" id="1.20.1260.60:FF:000002">
    <property type="entry name" value="Vacuolar protein sorting-associated protein IST1"/>
    <property type="match status" value="1"/>
</dbReference>
<proteinExistence type="inferred from homology"/>
<accession>A0A803KV35</accession>
<dbReference type="Gramene" id="AUR62002893-RA">
    <property type="protein sequence ID" value="AUR62002893-RA:cds"/>
    <property type="gene ID" value="AUR62002893"/>
</dbReference>
<evidence type="ECO:0000256" key="2">
    <source>
        <dbReference type="SAM" id="MobiDB-lite"/>
    </source>
</evidence>
<dbReference type="Gene3D" id="1.20.1260.60">
    <property type="entry name" value="Vacuolar protein sorting-associated protein Ist1"/>
    <property type="match status" value="1"/>
</dbReference>
<protein>
    <recommendedName>
        <fullName evidence="5">IST1-like protein</fullName>
    </recommendedName>
</protein>
<dbReference type="PANTHER" id="PTHR12161">
    <property type="entry name" value="IST1 FAMILY MEMBER"/>
    <property type="match status" value="1"/>
</dbReference>
<dbReference type="InterPro" id="IPR042277">
    <property type="entry name" value="IST1-like"/>
</dbReference>
<dbReference type="InterPro" id="IPR005061">
    <property type="entry name" value="Ist1"/>
</dbReference>
<dbReference type="Proteomes" id="UP000596660">
    <property type="component" value="Unplaced"/>
</dbReference>
<reference evidence="3" key="1">
    <citation type="journal article" date="2017" name="Nature">
        <title>The genome of Chenopodium quinoa.</title>
        <authorList>
            <person name="Jarvis D.E."/>
            <person name="Ho Y.S."/>
            <person name="Lightfoot D.J."/>
            <person name="Schmoeckel S.M."/>
            <person name="Li B."/>
            <person name="Borm T.J.A."/>
            <person name="Ohyanagi H."/>
            <person name="Mineta K."/>
            <person name="Michell C.T."/>
            <person name="Saber N."/>
            <person name="Kharbatia N.M."/>
            <person name="Rupper R.R."/>
            <person name="Sharp A.R."/>
            <person name="Dally N."/>
            <person name="Boughton B.A."/>
            <person name="Woo Y.H."/>
            <person name="Gao G."/>
            <person name="Schijlen E.G.W.M."/>
            <person name="Guo X."/>
            <person name="Momin A.A."/>
            <person name="Negrao S."/>
            <person name="Al-Babili S."/>
            <person name="Gehring C."/>
            <person name="Roessner U."/>
            <person name="Jung C."/>
            <person name="Murphy K."/>
            <person name="Arold S.T."/>
            <person name="Gojobori T."/>
            <person name="van der Linden C.G."/>
            <person name="van Loo E.N."/>
            <person name="Jellen E.N."/>
            <person name="Maughan P.J."/>
            <person name="Tester M."/>
        </authorList>
    </citation>
    <scope>NUCLEOTIDE SEQUENCE [LARGE SCALE GENOMIC DNA]</scope>
    <source>
        <strain evidence="3">cv. PI 614886</strain>
    </source>
</reference>
<feature type="region of interest" description="Disordered" evidence="2">
    <location>
        <begin position="316"/>
        <end position="364"/>
    </location>
</feature>
<evidence type="ECO:0000313" key="3">
    <source>
        <dbReference type="EnsemblPlants" id="AUR62002893-RA:cds"/>
    </source>
</evidence>
<sequence length="492" mass="55017">QSRSSSSTCRLGSLGTVAAGCCIHLPLGISLCRAYTLLALEVRSLSMGKTLDALLGRSFKASKFKTLVNLAISRLSVLKNQKRARCSIARSDVIQLLQISEHERALIRVEQVIKEQNMLDVFSMIESYCILLSERVKLIEDEKTCPEELQEAISSLIFAASRCGELPELQEIRYIFSSRYGKEFTLRATELRNRCGVNLKIIQKLSTRQPSLESRMKLLKEIADENGIKLQLEEAPSTAAEVNKEEDNRSAKNQSATSGVNFGDDRKDYPEEMCRVGDLSLSLNRGKQYKDVAEAAQEAFMSAAYAASAARAAVDLSRSTSGGPPDDLNHPSNKQRNQVMDSNSEVKSRTVDSQKSYSQELKDSVLRHEEVHPFDSYSLSSDEEEICQSDEMINVKQVDPISISSGRAEQNLKFNETMNEDVVKSETYSVGNKDEQEKRETKLLYYSPKQTATNIQANSRKESEEHISAGMAVKSSQRLNTVKRPVSVRTRR</sequence>
<feature type="region of interest" description="Disordered" evidence="2">
    <location>
        <begin position="454"/>
        <end position="492"/>
    </location>
</feature>
<dbReference type="AlphaFoldDB" id="A0A803KV35"/>
<dbReference type="Pfam" id="PF03398">
    <property type="entry name" value="Ist1"/>
    <property type="match status" value="1"/>
</dbReference>
<evidence type="ECO:0008006" key="5">
    <source>
        <dbReference type="Google" id="ProtNLM"/>
    </source>
</evidence>
<keyword evidence="4" id="KW-1185">Reference proteome</keyword>
<feature type="compositionally biased region" description="Polar residues" evidence="2">
    <location>
        <begin position="251"/>
        <end position="260"/>
    </location>
</feature>